<dbReference type="Proteomes" id="UP001549112">
    <property type="component" value="Unassembled WGS sequence"/>
</dbReference>
<name>A0ABV2FQQ4_9HYPH</name>
<sequence length="45" mass="5547">MKKVLELLCCYNYIREFPIEGNELGRYPDKRYEWHSLVKNNDIKQ</sequence>
<evidence type="ECO:0000313" key="1">
    <source>
        <dbReference type="EMBL" id="MET3560899.1"/>
    </source>
</evidence>
<reference evidence="1 2" key="1">
    <citation type="submission" date="2024-06" db="EMBL/GenBank/DDBJ databases">
        <title>Genomic Encyclopedia of Type Strains, Phase IV (KMG-IV): sequencing the most valuable type-strain genomes for metagenomic binning, comparative biology and taxonomic classification.</title>
        <authorList>
            <person name="Goeker M."/>
        </authorList>
    </citation>
    <scope>NUCLEOTIDE SEQUENCE [LARGE SCALE GENOMIC DNA]</scope>
    <source>
        <strain evidence="1 2">DSM 23650</strain>
    </source>
</reference>
<gene>
    <name evidence="1" type="ORF">ABID39_001615</name>
</gene>
<organism evidence="1 2">
    <name type="scientific">Bartonella japonica</name>
    <dbReference type="NCBI Taxonomy" id="357761"/>
    <lineage>
        <taxon>Bacteria</taxon>
        <taxon>Pseudomonadati</taxon>
        <taxon>Pseudomonadota</taxon>
        <taxon>Alphaproteobacteria</taxon>
        <taxon>Hyphomicrobiales</taxon>
        <taxon>Bartonellaceae</taxon>
        <taxon>Bartonella</taxon>
    </lineage>
</organism>
<evidence type="ECO:0000313" key="2">
    <source>
        <dbReference type="Proteomes" id="UP001549112"/>
    </source>
</evidence>
<dbReference type="EMBL" id="JBEPLT010000047">
    <property type="protein sequence ID" value="MET3560899.1"/>
    <property type="molecule type" value="Genomic_DNA"/>
</dbReference>
<comment type="caution">
    <text evidence="1">The sequence shown here is derived from an EMBL/GenBank/DDBJ whole genome shotgun (WGS) entry which is preliminary data.</text>
</comment>
<dbReference type="RefSeq" id="WP_354187580.1">
    <property type="nucleotide sequence ID" value="NZ_JBEPLT010000047.1"/>
</dbReference>
<protein>
    <submittedName>
        <fullName evidence="1">Uncharacterized protein</fullName>
    </submittedName>
</protein>
<proteinExistence type="predicted"/>
<accession>A0ABV2FQQ4</accession>
<keyword evidence="2" id="KW-1185">Reference proteome</keyword>